<dbReference type="InParanoid" id="A0A6C2YSM7"/>
<evidence type="ECO:0000256" key="1">
    <source>
        <dbReference type="SAM" id="Coils"/>
    </source>
</evidence>
<name>A0A6C2YSM7_9BACT</name>
<dbReference type="SUPFAM" id="SSF53335">
    <property type="entry name" value="S-adenosyl-L-methionine-dependent methyltransferases"/>
    <property type="match status" value="1"/>
</dbReference>
<sequence>MRLSYSQQFEDILLQRIFPHANGFYIDVGANDPVHWSVTKVFSDAGWRGINVEPGAIFDRLNSNRTRDINLRCAVSSQSREMTFFEFPAAHGLSTLSREEAEEHRRRGFTFVERMVPVRTLASICEEFAPERIDFLSIDVEGHEAEVLSGADWAKYRPVCVVVESTRPCSTVPTHHLWEPILIKANYQLATFDGLNRYYIRSEDAELCEKLKTPVNVFDGAIAFHSISVPAQELVTLLLNENRRLSSERAEIAQFSQRQEELLNLQRAHIARLEPQLQEIGTLRQQLELAQQEVQSILLEREEAVETARVATVRLAAVEALVEGLRKTIDAARMREANRAA</sequence>
<dbReference type="InterPro" id="IPR029063">
    <property type="entry name" value="SAM-dependent_MTases_sf"/>
</dbReference>
<evidence type="ECO:0000313" key="3">
    <source>
        <dbReference type="EMBL" id="VIP04456.1"/>
    </source>
</evidence>
<organism evidence="3">
    <name type="scientific">Tuwongella immobilis</name>
    <dbReference type="NCBI Taxonomy" id="692036"/>
    <lineage>
        <taxon>Bacteria</taxon>
        <taxon>Pseudomonadati</taxon>
        <taxon>Planctomycetota</taxon>
        <taxon>Planctomycetia</taxon>
        <taxon>Gemmatales</taxon>
        <taxon>Gemmataceae</taxon>
        <taxon>Tuwongella</taxon>
    </lineage>
</organism>
<dbReference type="PANTHER" id="PTHR36973:SF4">
    <property type="entry name" value="NODULATION PROTEIN"/>
    <property type="match status" value="1"/>
</dbReference>
<dbReference type="InterPro" id="IPR053188">
    <property type="entry name" value="FkbM_Methyltransferase"/>
</dbReference>
<dbReference type="GO" id="GO:0008171">
    <property type="term" value="F:O-methyltransferase activity"/>
    <property type="evidence" value="ECO:0007669"/>
    <property type="project" value="TreeGrafter"/>
</dbReference>
<dbReference type="AlphaFoldDB" id="A0A6C2YSM7"/>
<dbReference type="EMBL" id="LR593887">
    <property type="protein sequence ID" value="VTS06274.1"/>
    <property type="molecule type" value="Genomic_DNA"/>
</dbReference>
<dbReference type="KEGG" id="tim:GMBLW1_47370"/>
<dbReference type="Gene3D" id="3.40.50.150">
    <property type="entry name" value="Vaccinia Virus protein VP39"/>
    <property type="match status" value="1"/>
</dbReference>
<dbReference type="Proteomes" id="UP000464378">
    <property type="component" value="Chromosome"/>
</dbReference>
<evidence type="ECO:0000313" key="4">
    <source>
        <dbReference type="Proteomes" id="UP000464378"/>
    </source>
</evidence>
<accession>A0A6C2YSM7</accession>
<feature type="coiled-coil region" evidence="1">
    <location>
        <begin position="280"/>
        <end position="335"/>
    </location>
</feature>
<gene>
    <name evidence="3" type="ORF">GMBLW1_47370</name>
</gene>
<proteinExistence type="predicted"/>
<dbReference type="InterPro" id="IPR006342">
    <property type="entry name" value="FkbM_mtfrase"/>
</dbReference>
<protein>
    <recommendedName>
        <fullName evidence="2">Methyltransferase FkbM domain-containing protein</fullName>
    </recommendedName>
</protein>
<dbReference type="EMBL" id="LR586016">
    <property type="protein sequence ID" value="VIP04456.1"/>
    <property type="molecule type" value="Genomic_DNA"/>
</dbReference>
<keyword evidence="3" id="KW-0489">Methyltransferase</keyword>
<dbReference type="NCBIfam" id="TIGR01444">
    <property type="entry name" value="fkbM_fam"/>
    <property type="match status" value="1"/>
</dbReference>
<dbReference type="GO" id="GO:0032259">
    <property type="term" value="P:methylation"/>
    <property type="evidence" value="ECO:0007669"/>
    <property type="project" value="UniProtKB-KW"/>
</dbReference>
<keyword evidence="1" id="KW-0175">Coiled coil</keyword>
<evidence type="ECO:0000259" key="2">
    <source>
        <dbReference type="Pfam" id="PF05050"/>
    </source>
</evidence>
<keyword evidence="3" id="KW-0808">Transferase</keyword>
<reference evidence="3" key="1">
    <citation type="submission" date="2019-04" db="EMBL/GenBank/DDBJ databases">
        <authorList>
            <consortium name="Science for Life Laboratories"/>
        </authorList>
    </citation>
    <scope>NUCLEOTIDE SEQUENCE</scope>
    <source>
        <strain evidence="3">MBLW1</strain>
    </source>
</reference>
<dbReference type="RefSeq" id="WP_162659539.1">
    <property type="nucleotide sequence ID" value="NZ_LR593887.1"/>
</dbReference>
<dbReference type="Pfam" id="PF05050">
    <property type="entry name" value="Methyltransf_21"/>
    <property type="match status" value="1"/>
</dbReference>
<feature type="domain" description="Methyltransferase FkbM" evidence="2">
    <location>
        <begin position="27"/>
        <end position="188"/>
    </location>
</feature>
<dbReference type="PANTHER" id="PTHR36973">
    <property type="entry name" value="SLL1456 PROTEIN-RELATED"/>
    <property type="match status" value="1"/>
</dbReference>
<keyword evidence="4" id="KW-1185">Reference proteome</keyword>